<dbReference type="Proteomes" id="UP000306113">
    <property type="component" value="Unassembled WGS sequence"/>
</dbReference>
<dbReference type="AlphaFoldDB" id="A0A4S3MEU9"/>
<keyword evidence="1" id="KW-0804">Transcription</keyword>
<proteinExistence type="predicted"/>
<dbReference type="EMBL" id="SSMD01000002">
    <property type="protein sequence ID" value="THD76068.1"/>
    <property type="molecule type" value="Genomic_DNA"/>
</dbReference>
<gene>
    <name evidence="1" type="ORF">E7681_06390</name>
</gene>
<dbReference type="RefSeq" id="WP_136338426.1">
    <property type="nucleotide sequence ID" value="NZ_SSMD01000002.1"/>
</dbReference>
<name>A0A4S3MEU9_9RHOB</name>
<sequence>MEKGAAFRVQVQGICRWSYPAAPGAFRKEPEAGDLAALRAQLYAPERLRSRLFFLEYVVLPALRAQSDPDFTLHLLMGDQLPEDVRARVLALIADVPQIRPQFEPEGQPHAEICRKIMLAGREKEARAVAEFRLDDDDAVATDFVEFTRQSFAKLRQVWRAGGKLALDCNAGLVLETGDSLTFRAVIARYWTPGLVLFLRPKLRQCVMDFAHAQLWKRIPTLTHPRRVMFIRGAHGDNDSNVSQRPHNASFDELPEDQINALLAERFGISRAELQARWAEYRAGG</sequence>
<dbReference type="Pfam" id="PF11316">
    <property type="entry name" value="Rhamno_transf"/>
    <property type="match status" value="1"/>
</dbReference>
<accession>A0A4S3MEU9</accession>
<organism evidence="1 2">
    <name type="scientific">Thalassobius vesicularis</name>
    <dbReference type="NCBI Taxonomy" id="1294297"/>
    <lineage>
        <taxon>Bacteria</taxon>
        <taxon>Pseudomonadati</taxon>
        <taxon>Pseudomonadota</taxon>
        <taxon>Alphaproteobacteria</taxon>
        <taxon>Rhodobacterales</taxon>
        <taxon>Roseobacteraceae</taxon>
        <taxon>Thalassovita</taxon>
    </lineage>
</organism>
<evidence type="ECO:0000313" key="1">
    <source>
        <dbReference type="EMBL" id="THD76068.1"/>
    </source>
</evidence>
<dbReference type="OrthoDB" id="9771846at2"/>
<keyword evidence="2" id="KW-1185">Reference proteome</keyword>
<dbReference type="GO" id="GO:0000428">
    <property type="term" value="C:DNA-directed RNA polymerase complex"/>
    <property type="evidence" value="ECO:0007669"/>
    <property type="project" value="UniProtKB-KW"/>
</dbReference>
<reference evidence="1 2" key="1">
    <citation type="submission" date="2019-04" db="EMBL/GenBank/DDBJ databases">
        <title>Draft genome sequence of Youngimonas vesicularis.</title>
        <authorList>
            <person name="Hameed A."/>
        </authorList>
    </citation>
    <scope>NUCLEOTIDE SEQUENCE [LARGE SCALE GENOMIC DNA]</scope>
    <source>
        <strain evidence="1 2">CC-AMW-E</strain>
    </source>
</reference>
<evidence type="ECO:0000313" key="2">
    <source>
        <dbReference type="Proteomes" id="UP000306113"/>
    </source>
</evidence>
<comment type="caution">
    <text evidence="1">The sequence shown here is derived from an EMBL/GenBank/DDBJ whole genome shotgun (WGS) entry which is preliminary data.</text>
</comment>
<keyword evidence="1" id="KW-0240">DNA-directed RNA polymerase</keyword>
<dbReference type="InterPro" id="IPR021466">
    <property type="entry name" value="Put_rhamnosyl_transferase"/>
</dbReference>
<protein>
    <submittedName>
        <fullName evidence="1">DNA-directed RNA polymerase subunit beta</fullName>
    </submittedName>
</protein>